<dbReference type="OrthoDB" id="5337378at2759"/>
<keyword evidence="1" id="KW-0808">Transferase</keyword>
<dbReference type="GO" id="GO:0004674">
    <property type="term" value="F:protein serine/threonine kinase activity"/>
    <property type="evidence" value="ECO:0007669"/>
    <property type="project" value="InterPro"/>
</dbReference>
<dbReference type="Pfam" id="PF00069">
    <property type="entry name" value="Pkinase"/>
    <property type="match status" value="1"/>
</dbReference>
<gene>
    <name evidence="7" type="ORF">PSON_ATCC_30995.1.T0980075</name>
</gene>
<keyword evidence="2 5" id="KW-0547">Nucleotide-binding</keyword>
<protein>
    <recommendedName>
        <fullName evidence="6">Protein kinase domain-containing protein</fullName>
    </recommendedName>
</protein>
<proteinExistence type="predicted"/>
<evidence type="ECO:0000256" key="2">
    <source>
        <dbReference type="ARBA" id="ARBA00022741"/>
    </source>
</evidence>
<dbReference type="GO" id="GO:0005524">
    <property type="term" value="F:ATP binding"/>
    <property type="evidence" value="ECO:0007669"/>
    <property type="project" value="UniProtKB-UniRule"/>
</dbReference>
<name>A0A8S1Q761_9CILI</name>
<dbReference type="InterPro" id="IPR000719">
    <property type="entry name" value="Prot_kinase_dom"/>
</dbReference>
<dbReference type="GO" id="GO:0016020">
    <property type="term" value="C:membrane"/>
    <property type="evidence" value="ECO:0007669"/>
    <property type="project" value="TreeGrafter"/>
</dbReference>
<dbReference type="GO" id="GO:0005776">
    <property type="term" value="C:autophagosome"/>
    <property type="evidence" value="ECO:0007669"/>
    <property type="project" value="TreeGrafter"/>
</dbReference>
<dbReference type="PROSITE" id="PS50011">
    <property type="entry name" value="PROTEIN_KINASE_DOM"/>
    <property type="match status" value="1"/>
</dbReference>
<keyword evidence="3" id="KW-0418">Kinase</keyword>
<keyword evidence="4 5" id="KW-0067">ATP-binding</keyword>
<dbReference type="GO" id="GO:0000407">
    <property type="term" value="C:phagophore assembly site"/>
    <property type="evidence" value="ECO:0007669"/>
    <property type="project" value="TreeGrafter"/>
</dbReference>
<dbReference type="InterPro" id="IPR008271">
    <property type="entry name" value="Ser/Thr_kinase_AS"/>
</dbReference>
<evidence type="ECO:0000313" key="8">
    <source>
        <dbReference type="Proteomes" id="UP000692954"/>
    </source>
</evidence>
<dbReference type="PROSITE" id="PS00107">
    <property type="entry name" value="PROTEIN_KINASE_ATP"/>
    <property type="match status" value="1"/>
</dbReference>
<dbReference type="EMBL" id="CAJJDN010000098">
    <property type="protein sequence ID" value="CAD8111456.1"/>
    <property type="molecule type" value="Genomic_DNA"/>
</dbReference>
<evidence type="ECO:0000256" key="4">
    <source>
        <dbReference type="ARBA" id="ARBA00022840"/>
    </source>
</evidence>
<evidence type="ECO:0000256" key="1">
    <source>
        <dbReference type="ARBA" id="ARBA00022679"/>
    </source>
</evidence>
<dbReference type="GO" id="GO:0000045">
    <property type="term" value="P:autophagosome assembly"/>
    <property type="evidence" value="ECO:0007669"/>
    <property type="project" value="TreeGrafter"/>
</dbReference>
<dbReference type="PANTHER" id="PTHR24348:SF22">
    <property type="entry name" value="NON-SPECIFIC SERINE_THREONINE PROTEIN KINASE"/>
    <property type="match status" value="1"/>
</dbReference>
<sequence>MTEEKGAYIVKYDKLLGSGSFGKAYICYKKNNPQEEFCMKIIKKSELNDPQGEENKKKQLQAEINVVQDLKHTDSENLVKLIDFLDLEQELCIIMELCDYDLSQEYKELKKKQQWFSRSEQIEIIKQILKGAKVLIQNKFVHRDIKPQNILVKIANKGLPNQRKIYKLADFGFTRPLDDIYKKSELTRVGTYVYCAPEIIKNFKFSAKCDIFSYGVVFHQLVFNGSFPDDYKNQIQMNEFIRKIENNPYQCQKLQGKYGDILTNLIEKMLLFNQDHRITFENLLSHEIVTMPSPILADSLFLEIDRKFEKEDLQKLQSENQQSKYDKIYTMIDIFYRKYLLCQSVINYINQEIFIFNPEFSMIKQLIGMIGLEEIKFAFAMLFIIVSDFQSFIKDKHDIPHLIEILKNYLEYSKQSQKDKNLHQKILKCFYKHSKEMQESYNSLTLNLKKEGSINKFKEQINFFEEALQQKIEIQRYCHTLEEYLNNQKINLQIQKFDQKIQQSIQNIMKIETKFEIEKYYFLNPEEIFEIQNK</sequence>
<dbReference type="SMART" id="SM00220">
    <property type="entry name" value="S_TKc"/>
    <property type="match status" value="1"/>
</dbReference>
<feature type="domain" description="Protein kinase" evidence="6">
    <location>
        <begin position="10"/>
        <end position="289"/>
    </location>
</feature>
<dbReference type="Proteomes" id="UP000692954">
    <property type="component" value="Unassembled WGS sequence"/>
</dbReference>
<dbReference type="PANTHER" id="PTHR24348">
    <property type="entry name" value="SERINE/THREONINE-PROTEIN KINASE UNC-51-RELATED"/>
    <property type="match status" value="1"/>
</dbReference>
<dbReference type="PROSITE" id="PS00108">
    <property type="entry name" value="PROTEIN_KINASE_ST"/>
    <property type="match status" value="1"/>
</dbReference>
<reference evidence="7" key="1">
    <citation type="submission" date="2021-01" db="EMBL/GenBank/DDBJ databases">
        <authorList>
            <consortium name="Genoscope - CEA"/>
            <person name="William W."/>
        </authorList>
    </citation>
    <scope>NUCLEOTIDE SEQUENCE</scope>
</reference>
<dbReference type="InterPro" id="IPR045269">
    <property type="entry name" value="Atg1-like"/>
</dbReference>
<comment type="caution">
    <text evidence="7">The sequence shown here is derived from an EMBL/GenBank/DDBJ whole genome shotgun (WGS) entry which is preliminary data.</text>
</comment>
<dbReference type="InterPro" id="IPR017441">
    <property type="entry name" value="Protein_kinase_ATP_BS"/>
</dbReference>
<dbReference type="AlphaFoldDB" id="A0A8S1Q761"/>
<organism evidence="7 8">
    <name type="scientific">Paramecium sonneborni</name>
    <dbReference type="NCBI Taxonomy" id="65129"/>
    <lineage>
        <taxon>Eukaryota</taxon>
        <taxon>Sar</taxon>
        <taxon>Alveolata</taxon>
        <taxon>Ciliophora</taxon>
        <taxon>Intramacronucleata</taxon>
        <taxon>Oligohymenophorea</taxon>
        <taxon>Peniculida</taxon>
        <taxon>Parameciidae</taxon>
        <taxon>Paramecium</taxon>
    </lineage>
</organism>
<feature type="binding site" evidence="5">
    <location>
        <position position="44"/>
    </location>
    <ligand>
        <name>ATP</name>
        <dbReference type="ChEBI" id="CHEBI:30616"/>
    </ligand>
</feature>
<evidence type="ECO:0000256" key="5">
    <source>
        <dbReference type="PROSITE-ProRule" id="PRU10141"/>
    </source>
</evidence>
<evidence type="ECO:0000313" key="7">
    <source>
        <dbReference type="EMBL" id="CAD8111456.1"/>
    </source>
</evidence>
<dbReference type="GO" id="GO:0010506">
    <property type="term" value="P:regulation of autophagy"/>
    <property type="evidence" value="ECO:0007669"/>
    <property type="project" value="InterPro"/>
</dbReference>
<evidence type="ECO:0000256" key="3">
    <source>
        <dbReference type="ARBA" id="ARBA00022777"/>
    </source>
</evidence>
<evidence type="ECO:0000259" key="6">
    <source>
        <dbReference type="PROSITE" id="PS50011"/>
    </source>
</evidence>
<keyword evidence="8" id="KW-1185">Reference proteome</keyword>
<dbReference type="GO" id="GO:0005829">
    <property type="term" value="C:cytosol"/>
    <property type="evidence" value="ECO:0007669"/>
    <property type="project" value="TreeGrafter"/>
</dbReference>
<accession>A0A8S1Q761</accession>